<evidence type="ECO:0000259" key="2">
    <source>
        <dbReference type="PROSITE" id="PS50240"/>
    </source>
</evidence>
<dbReference type="InterPro" id="IPR001254">
    <property type="entry name" value="Trypsin_dom"/>
</dbReference>
<reference evidence="3" key="2">
    <citation type="submission" date="2020-06" db="EMBL/GenBank/DDBJ databases">
        <authorList>
            <person name="Sheffer M."/>
        </authorList>
    </citation>
    <scope>NUCLEOTIDE SEQUENCE</scope>
</reference>
<dbReference type="Pfam" id="PF00089">
    <property type="entry name" value="Trypsin"/>
    <property type="match status" value="1"/>
</dbReference>
<keyword evidence="4" id="KW-1185">Reference proteome</keyword>
<feature type="domain" description="Peptidase S1" evidence="2">
    <location>
        <begin position="1"/>
        <end position="75"/>
    </location>
</feature>
<dbReference type="GO" id="GO:0006508">
    <property type="term" value="P:proteolysis"/>
    <property type="evidence" value="ECO:0007669"/>
    <property type="project" value="InterPro"/>
</dbReference>
<dbReference type="InterPro" id="IPR009003">
    <property type="entry name" value="Peptidase_S1_PA"/>
</dbReference>
<organism evidence="3 4">
    <name type="scientific">Argiope bruennichi</name>
    <name type="common">Wasp spider</name>
    <name type="synonym">Aranea bruennichi</name>
    <dbReference type="NCBI Taxonomy" id="94029"/>
    <lineage>
        <taxon>Eukaryota</taxon>
        <taxon>Metazoa</taxon>
        <taxon>Ecdysozoa</taxon>
        <taxon>Arthropoda</taxon>
        <taxon>Chelicerata</taxon>
        <taxon>Arachnida</taxon>
        <taxon>Araneae</taxon>
        <taxon>Araneomorphae</taxon>
        <taxon>Entelegynae</taxon>
        <taxon>Araneoidea</taxon>
        <taxon>Araneidae</taxon>
        <taxon>Argiope</taxon>
    </lineage>
</organism>
<reference evidence="3" key="1">
    <citation type="journal article" date="2020" name="bioRxiv">
        <title>Chromosome-level reference genome of the European wasp spider Argiope bruennichi: a resource for studies on range expansion and evolutionary adaptation.</title>
        <authorList>
            <person name="Sheffer M.M."/>
            <person name="Hoppe A."/>
            <person name="Krehenwinkel H."/>
            <person name="Uhl G."/>
            <person name="Kuss A.W."/>
            <person name="Jensen L."/>
            <person name="Jensen C."/>
            <person name="Gillespie R.G."/>
            <person name="Hoff K.J."/>
            <person name="Prost S."/>
        </authorList>
    </citation>
    <scope>NUCLEOTIDE SEQUENCE</scope>
</reference>
<dbReference type="GO" id="GO:0004252">
    <property type="term" value="F:serine-type endopeptidase activity"/>
    <property type="evidence" value="ECO:0007669"/>
    <property type="project" value="InterPro"/>
</dbReference>
<evidence type="ECO:0000313" key="3">
    <source>
        <dbReference type="EMBL" id="KAF8792380.1"/>
    </source>
</evidence>
<dbReference type="InterPro" id="IPR018114">
    <property type="entry name" value="TRYPSIN_HIS"/>
</dbReference>
<dbReference type="PROSITE" id="PS00134">
    <property type="entry name" value="TRYPSIN_HIS"/>
    <property type="match status" value="1"/>
</dbReference>
<dbReference type="SUPFAM" id="SSF50494">
    <property type="entry name" value="Trypsin-like serine proteases"/>
    <property type="match status" value="1"/>
</dbReference>
<dbReference type="PANTHER" id="PTHR24252:SF7">
    <property type="entry name" value="HYALIN"/>
    <property type="match status" value="1"/>
</dbReference>
<dbReference type="InterPro" id="IPR043504">
    <property type="entry name" value="Peptidase_S1_PA_chymotrypsin"/>
</dbReference>
<dbReference type="PANTHER" id="PTHR24252">
    <property type="entry name" value="ACROSIN-RELATED"/>
    <property type="match status" value="1"/>
</dbReference>
<proteinExistence type="predicted"/>
<accession>A0A8T0FSA5</accession>
<dbReference type="Gene3D" id="2.40.10.10">
    <property type="entry name" value="Trypsin-like serine proteases"/>
    <property type="match status" value="1"/>
</dbReference>
<protein>
    <submittedName>
        <fullName evidence="3">Plasminogen like protein</fullName>
    </submittedName>
</protein>
<dbReference type="PROSITE" id="PS50240">
    <property type="entry name" value="TRYPSIN_DOM"/>
    <property type="match status" value="1"/>
</dbReference>
<dbReference type="Proteomes" id="UP000807504">
    <property type="component" value="Unassembled WGS sequence"/>
</dbReference>
<sequence length="75" mass="7988">MVGGEEAVPNSWPWQVSLQTATVEPNGHFCGGTLINTLWVLTATHCVVGKANPGDIKIVLGSTGNSQKLHTNKFE</sequence>
<comment type="caution">
    <text evidence="3">The sequence shown here is derived from an EMBL/GenBank/DDBJ whole genome shotgun (WGS) entry which is preliminary data.</text>
</comment>
<evidence type="ECO:0000313" key="4">
    <source>
        <dbReference type="Proteomes" id="UP000807504"/>
    </source>
</evidence>
<dbReference type="EMBL" id="JABXBU010000003">
    <property type="protein sequence ID" value="KAF8792380.1"/>
    <property type="molecule type" value="Genomic_DNA"/>
</dbReference>
<keyword evidence="1" id="KW-1015">Disulfide bond</keyword>
<name>A0A8T0FSA5_ARGBR</name>
<dbReference type="AlphaFoldDB" id="A0A8T0FSA5"/>
<gene>
    <name evidence="3" type="ORF">HNY73_003983</name>
</gene>
<evidence type="ECO:0000256" key="1">
    <source>
        <dbReference type="ARBA" id="ARBA00023157"/>
    </source>
</evidence>